<dbReference type="InterPro" id="IPR013325">
    <property type="entry name" value="RNA_pol_sigma_r2"/>
</dbReference>
<dbReference type="SUPFAM" id="SSF88946">
    <property type="entry name" value="Sigma2 domain of RNA polymerase sigma factors"/>
    <property type="match status" value="1"/>
</dbReference>
<dbReference type="EMBL" id="RCCP01000001">
    <property type="protein sequence ID" value="RLJ91283.1"/>
    <property type="molecule type" value="Genomic_DNA"/>
</dbReference>
<dbReference type="OrthoDB" id="2453980at2"/>
<accession>A0A497YSH3</accession>
<dbReference type="AlphaFoldDB" id="A0A497YSH3"/>
<gene>
    <name evidence="1" type="ORF">DFR62_1445</name>
</gene>
<proteinExistence type="predicted"/>
<dbReference type="Gene3D" id="1.10.1740.10">
    <property type="match status" value="1"/>
</dbReference>
<keyword evidence="2" id="KW-1185">Reference proteome</keyword>
<reference evidence="1 2" key="1">
    <citation type="submission" date="2018-10" db="EMBL/GenBank/DDBJ databases">
        <title>Genomic Encyclopedia of Type Strains, Phase IV (KMG-IV): sequencing the most valuable type-strain genomes for metagenomic binning, comparative biology and taxonomic classification.</title>
        <authorList>
            <person name="Goeker M."/>
        </authorList>
    </citation>
    <scope>NUCLEOTIDE SEQUENCE [LARGE SCALE GENOMIC DNA]</scope>
    <source>
        <strain evidence="1 2">DSM 20549</strain>
    </source>
</reference>
<evidence type="ECO:0000313" key="2">
    <source>
        <dbReference type="Proteomes" id="UP000280791"/>
    </source>
</evidence>
<organism evidence="1 2">
    <name type="scientific">Planococcus citreus</name>
    <dbReference type="NCBI Taxonomy" id="1373"/>
    <lineage>
        <taxon>Bacteria</taxon>
        <taxon>Bacillati</taxon>
        <taxon>Bacillota</taxon>
        <taxon>Bacilli</taxon>
        <taxon>Bacillales</taxon>
        <taxon>Caryophanaceae</taxon>
        <taxon>Planococcus</taxon>
    </lineage>
</organism>
<dbReference type="Proteomes" id="UP000280791">
    <property type="component" value="Unassembled WGS sequence"/>
</dbReference>
<protein>
    <submittedName>
        <fullName evidence="1">Sigma-70-like protein</fullName>
    </submittedName>
</protein>
<dbReference type="GO" id="GO:0003700">
    <property type="term" value="F:DNA-binding transcription factor activity"/>
    <property type="evidence" value="ECO:0007669"/>
    <property type="project" value="InterPro"/>
</dbReference>
<dbReference type="GO" id="GO:0006352">
    <property type="term" value="P:DNA-templated transcription initiation"/>
    <property type="evidence" value="ECO:0007669"/>
    <property type="project" value="InterPro"/>
</dbReference>
<sequence>MTTDGQLLERLKFRDKAALELIYDEYYLLLWKVCYRKFNDQAECERVLTEVFHQLWKCPQQFSGNKRLIFYLIECTNSTIASMQRKVQCQLHNERTCS</sequence>
<comment type="caution">
    <text evidence="1">The sequence shown here is derived from an EMBL/GenBank/DDBJ whole genome shotgun (WGS) entry which is preliminary data.</text>
</comment>
<evidence type="ECO:0000313" key="1">
    <source>
        <dbReference type="EMBL" id="RLJ91283.1"/>
    </source>
</evidence>
<name>A0A497YSH3_9BACL</name>